<proteinExistence type="predicted"/>
<reference evidence="4 5" key="1">
    <citation type="submission" date="2014-03" db="EMBL/GenBank/DDBJ databases">
        <title>Genome of Haematobacter massiliensis CCUG 47968.</title>
        <authorList>
            <person name="Wang D."/>
            <person name="Wang G."/>
        </authorList>
    </citation>
    <scope>NUCLEOTIDE SEQUENCE [LARGE SCALE GENOMIC DNA]</scope>
    <source>
        <strain evidence="4 5">CCUG 47968</strain>
    </source>
</reference>
<dbReference type="Pfam" id="PF02563">
    <property type="entry name" value="Poly_export"/>
    <property type="match status" value="1"/>
</dbReference>
<evidence type="ECO:0000259" key="3">
    <source>
        <dbReference type="Pfam" id="PF10531"/>
    </source>
</evidence>
<keyword evidence="4" id="KW-0762">Sugar transport</keyword>
<dbReference type="Gene3D" id="3.10.560.10">
    <property type="entry name" value="Outer membrane lipoprotein wza domain like"/>
    <property type="match status" value="1"/>
</dbReference>
<protein>
    <submittedName>
        <fullName evidence="4">Sugar transporter</fullName>
    </submittedName>
</protein>
<dbReference type="PANTHER" id="PTHR33619:SF3">
    <property type="entry name" value="POLYSACCHARIDE EXPORT PROTEIN GFCE-RELATED"/>
    <property type="match status" value="1"/>
</dbReference>
<dbReference type="AlphaFoldDB" id="A0A086XY93"/>
<evidence type="ECO:0000313" key="5">
    <source>
        <dbReference type="Proteomes" id="UP000028826"/>
    </source>
</evidence>
<sequence>MRLMFRTLLGIFVSPLSRIAAVALVAGGVAGGFSAPASAQSGYHLRPGDVVQVEVLDDPSLNRSVLVLPDGSISFPQAGTLRASGRTVEQLRSALTQGLSPNFAATPTVYVTVGSVAPPQSAAAAAEGFPVYVMGEVNEPGRKDIKSGTTLLQFLAEAGQLSRFAARNRIELHRQDPRTKAAAVYLFDLDHVGGGQNRISGMTTITEGDVIIVPQRRLFE</sequence>
<comment type="caution">
    <text evidence="4">The sequence shown here is derived from an EMBL/GenBank/DDBJ whole genome shotgun (WGS) entry which is preliminary data.</text>
</comment>
<dbReference type="STRING" id="195105.CN97_02270"/>
<dbReference type="GO" id="GO:0015159">
    <property type="term" value="F:polysaccharide transmembrane transporter activity"/>
    <property type="evidence" value="ECO:0007669"/>
    <property type="project" value="InterPro"/>
</dbReference>
<dbReference type="PANTHER" id="PTHR33619">
    <property type="entry name" value="POLYSACCHARIDE EXPORT PROTEIN GFCE-RELATED"/>
    <property type="match status" value="1"/>
</dbReference>
<dbReference type="Gene3D" id="3.30.1950.10">
    <property type="entry name" value="wza like domain"/>
    <property type="match status" value="1"/>
</dbReference>
<accession>A0A086XY93</accession>
<keyword evidence="5" id="KW-1185">Reference proteome</keyword>
<keyword evidence="4" id="KW-0813">Transport</keyword>
<organism evidence="4 5">
    <name type="scientific">Haematobacter massiliensis</name>
    <dbReference type="NCBI Taxonomy" id="195105"/>
    <lineage>
        <taxon>Bacteria</taxon>
        <taxon>Pseudomonadati</taxon>
        <taxon>Pseudomonadota</taxon>
        <taxon>Alphaproteobacteria</taxon>
        <taxon>Rhodobacterales</taxon>
        <taxon>Paracoccaceae</taxon>
        <taxon>Haematobacter</taxon>
    </lineage>
</organism>
<dbReference type="eggNOG" id="COG1596">
    <property type="taxonomic scope" value="Bacteria"/>
</dbReference>
<feature type="domain" description="Polysaccharide export protein N-terminal" evidence="2">
    <location>
        <begin position="38"/>
        <end position="113"/>
    </location>
</feature>
<dbReference type="Pfam" id="PF10531">
    <property type="entry name" value="SLBB"/>
    <property type="match status" value="1"/>
</dbReference>
<keyword evidence="1" id="KW-0732">Signal</keyword>
<dbReference type="InterPro" id="IPR003715">
    <property type="entry name" value="Poly_export_N"/>
</dbReference>
<dbReference type="EMBL" id="JGYG01000013">
    <property type="protein sequence ID" value="KFI26993.1"/>
    <property type="molecule type" value="Genomic_DNA"/>
</dbReference>
<dbReference type="InterPro" id="IPR019554">
    <property type="entry name" value="Soluble_ligand-bd"/>
</dbReference>
<name>A0A086XY93_9RHOB</name>
<feature type="domain" description="Soluble ligand binding" evidence="3">
    <location>
        <begin position="131"/>
        <end position="175"/>
    </location>
</feature>
<dbReference type="Proteomes" id="UP000028826">
    <property type="component" value="Unassembled WGS sequence"/>
</dbReference>
<evidence type="ECO:0000256" key="1">
    <source>
        <dbReference type="ARBA" id="ARBA00022729"/>
    </source>
</evidence>
<evidence type="ECO:0000313" key="4">
    <source>
        <dbReference type="EMBL" id="KFI26993.1"/>
    </source>
</evidence>
<evidence type="ECO:0000259" key="2">
    <source>
        <dbReference type="Pfam" id="PF02563"/>
    </source>
</evidence>
<dbReference type="InterPro" id="IPR049712">
    <property type="entry name" value="Poly_export"/>
</dbReference>
<gene>
    <name evidence="4" type="ORF">CN97_02270</name>
</gene>